<evidence type="ECO:0000256" key="2">
    <source>
        <dbReference type="SAM" id="Phobius"/>
    </source>
</evidence>
<keyword evidence="4" id="KW-1185">Reference proteome</keyword>
<evidence type="ECO:0000256" key="1">
    <source>
        <dbReference type="SAM" id="MobiDB-lite"/>
    </source>
</evidence>
<dbReference type="Proteomes" id="UP000187406">
    <property type="component" value="Unassembled WGS sequence"/>
</dbReference>
<keyword evidence="2" id="KW-1133">Transmembrane helix</keyword>
<organism evidence="3 4">
    <name type="scientific">Cephalotus follicularis</name>
    <name type="common">Albany pitcher plant</name>
    <dbReference type="NCBI Taxonomy" id="3775"/>
    <lineage>
        <taxon>Eukaryota</taxon>
        <taxon>Viridiplantae</taxon>
        <taxon>Streptophyta</taxon>
        <taxon>Embryophyta</taxon>
        <taxon>Tracheophyta</taxon>
        <taxon>Spermatophyta</taxon>
        <taxon>Magnoliopsida</taxon>
        <taxon>eudicotyledons</taxon>
        <taxon>Gunneridae</taxon>
        <taxon>Pentapetalae</taxon>
        <taxon>rosids</taxon>
        <taxon>fabids</taxon>
        <taxon>Oxalidales</taxon>
        <taxon>Cephalotaceae</taxon>
        <taxon>Cephalotus</taxon>
    </lineage>
</organism>
<proteinExistence type="predicted"/>
<protein>
    <submittedName>
        <fullName evidence="3">Uncharacterized protein</fullName>
    </submittedName>
</protein>
<dbReference type="EMBL" id="BDDD01008159">
    <property type="protein sequence ID" value="GAV91831.1"/>
    <property type="molecule type" value="Genomic_DNA"/>
</dbReference>
<feature type="transmembrane region" description="Helical" evidence="2">
    <location>
        <begin position="46"/>
        <end position="65"/>
    </location>
</feature>
<reference evidence="4" key="1">
    <citation type="submission" date="2016-04" db="EMBL/GenBank/DDBJ databases">
        <title>Cephalotus genome sequencing.</title>
        <authorList>
            <person name="Fukushima K."/>
            <person name="Hasebe M."/>
            <person name="Fang X."/>
        </authorList>
    </citation>
    <scope>NUCLEOTIDE SEQUENCE [LARGE SCALE GENOMIC DNA]</scope>
    <source>
        <strain evidence="4">cv. St1</strain>
    </source>
</reference>
<feature type="transmembrane region" description="Helical" evidence="2">
    <location>
        <begin position="12"/>
        <end position="34"/>
    </location>
</feature>
<accession>A0A1Q3DH77</accession>
<dbReference type="AlphaFoldDB" id="A0A1Q3DH77"/>
<dbReference type="STRING" id="3775.A0A1Q3DH77"/>
<name>A0A1Q3DH77_CEPFO</name>
<keyword evidence="2" id="KW-0812">Transmembrane</keyword>
<dbReference type="PANTHER" id="PTHR34964">
    <property type="entry name" value="MEMBRANE LIPOPROTEIN-RELATED"/>
    <property type="match status" value="1"/>
</dbReference>
<dbReference type="FunCoup" id="A0A1Q3DH77">
    <property type="interactions" value="7"/>
</dbReference>
<sequence>SMEERKTDARIYIVTCLFFACIIAGGVLLGLYLIMPSTQSSNRYPIAGMILVGIPWAFWFFAYLYRCFKPSGPQIQQANFNNNHAASSKAAPTTTLMNHEELGGSPVHSPNGGPHVQFGVVTVMGSDKDIGSGAQIHREAMARQAGILLDEDEEGEDKGESSQNNTASNGVSVTSRESEIPLTFG</sequence>
<feature type="region of interest" description="Disordered" evidence="1">
    <location>
        <begin position="150"/>
        <end position="185"/>
    </location>
</feature>
<evidence type="ECO:0000313" key="3">
    <source>
        <dbReference type="EMBL" id="GAV91831.1"/>
    </source>
</evidence>
<evidence type="ECO:0000313" key="4">
    <source>
        <dbReference type="Proteomes" id="UP000187406"/>
    </source>
</evidence>
<dbReference type="OrthoDB" id="1056497at2759"/>
<dbReference type="PANTHER" id="PTHR34964:SF14">
    <property type="entry name" value="MEMBRANE LIPOPROTEIN"/>
    <property type="match status" value="1"/>
</dbReference>
<dbReference type="InParanoid" id="A0A1Q3DH77"/>
<gene>
    <name evidence="3" type="ORF">CFOL_v3_35217</name>
</gene>
<keyword evidence="2" id="KW-0472">Membrane</keyword>
<feature type="non-terminal residue" evidence="3">
    <location>
        <position position="1"/>
    </location>
</feature>
<feature type="compositionally biased region" description="Polar residues" evidence="1">
    <location>
        <begin position="161"/>
        <end position="175"/>
    </location>
</feature>
<comment type="caution">
    <text evidence="3">The sequence shown here is derived from an EMBL/GenBank/DDBJ whole genome shotgun (WGS) entry which is preliminary data.</text>
</comment>